<dbReference type="InterPro" id="IPR051205">
    <property type="entry name" value="UbiH/COQ6_monooxygenase"/>
</dbReference>
<sequence length="488" mass="53976">MSIFGHLRVYLSSTRQPRLLSCYCQATQSLHNKFNDNLSIKSSNTRGYHQEDVKDNYDIIITGGGLVGTTLAVALANNPVLESKRVLLLEGGNKHHYEPKENYSNRVVSLNQHTRTLLSSIGAWKHIEAHRYAPVKKMQVWDSHSDAMITFNEDNLNKDIAYIVENDLLLHAVDKELDDKPSVKVIYNAKVDDISLPNENGEDAKIKLQNGQQFKTKLLIGADGVNSRVRQAMNVQYVSWDYNQMGVVATVQLSEPTENVVAWQRFLPSGPVALLPLSESQSSLVWSMTTSEAKRLLKVSDEEFIDSLNEALWKIYPKSDLVENGMKTLEQLLQSFSLHSGVSRQLQPSISGIVKGSRAAFPLGFGHSTCYVANGVALVGDAAHRVHPLAGQGVNLGFGDVAELVKILDGVVQWGGVLGSSMHLTKYETQRQRHNVPTMLAIDGLHRLYKCTASPIVLARSLGLQLVNALGPIKKKLMEHVADTPAIR</sequence>
<comment type="pathway">
    <text evidence="12">Cofactor biosynthesis; ubiquinone biosynthesis.</text>
</comment>
<dbReference type="GO" id="GO:0071949">
    <property type="term" value="F:FAD binding"/>
    <property type="evidence" value="ECO:0007669"/>
    <property type="project" value="InterPro"/>
</dbReference>
<dbReference type="Pfam" id="PF01494">
    <property type="entry name" value="FAD_binding_3"/>
    <property type="match status" value="2"/>
</dbReference>
<dbReference type="SUPFAM" id="SSF51905">
    <property type="entry name" value="FAD/NAD(P)-binding domain"/>
    <property type="match status" value="1"/>
</dbReference>
<keyword evidence="6 12" id="KW-0274">FAD</keyword>
<evidence type="ECO:0000256" key="10">
    <source>
        <dbReference type="ARBA" id="ARBA00023128"/>
    </source>
</evidence>
<dbReference type="GO" id="GO:0016712">
    <property type="term" value="F:oxidoreductase activity, acting on paired donors, with incorporation or reduction of molecular oxygen, reduced flavin or flavoprotein as one donor, and incorporation of one atom of oxygen"/>
    <property type="evidence" value="ECO:0007669"/>
    <property type="project" value="UniProtKB-UniRule"/>
</dbReference>
<dbReference type="PANTHER" id="PTHR43876:SF7">
    <property type="entry name" value="UBIQUINONE BIOSYNTHESIS MONOOXYGENASE COQ6, MITOCHONDRIAL"/>
    <property type="match status" value="1"/>
</dbReference>
<comment type="catalytic activity">
    <reaction evidence="12">
        <text>a 4-hydroxy-3-(all-trans-polyprenyl)benzoate + 2 reduced [2Fe-2S]-[ferredoxin] + O2 + 2 H(+) = a 3,4-dihydroxy-5-(all-trans-polyprenyl)benzoate + 2 oxidized [2Fe-2S]-[ferredoxin] + H2O</text>
        <dbReference type="Rhea" id="RHEA:81195"/>
        <dbReference type="Rhea" id="RHEA-COMP:9514"/>
        <dbReference type="Rhea" id="RHEA-COMP:10000"/>
        <dbReference type="Rhea" id="RHEA-COMP:10001"/>
        <dbReference type="Rhea" id="RHEA-COMP:10930"/>
        <dbReference type="ChEBI" id="CHEBI:15377"/>
        <dbReference type="ChEBI" id="CHEBI:15378"/>
        <dbReference type="ChEBI" id="CHEBI:15379"/>
        <dbReference type="ChEBI" id="CHEBI:33737"/>
        <dbReference type="ChEBI" id="CHEBI:33738"/>
        <dbReference type="ChEBI" id="CHEBI:64694"/>
        <dbReference type="ChEBI" id="CHEBI:78396"/>
        <dbReference type="EC" id="1.14.15.45"/>
    </reaction>
</comment>
<keyword evidence="15" id="KW-1185">Reference proteome</keyword>
<dbReference type="PROSITE" id="PS01304">
    <property type="entry name" value="UBIH"/>
    <property type="match status" value="1"/>
</dbReference>
<keyword evidence="5 12" id="KW-0999">Mitochondrion inner membrane</keyword>
<evidence type="ECO:0000256" key="2">
    <source>
        <dbReference type="ARBA" id="ARBA00005349"/>
    </source>
</evidence>
<dbReference type="GO" id="GO:0120538">
    <property type="term" value="F:2-methoxy-6-polyprenolphenol 4-hydroxylase activity"/>
    <property type="evidence" value="ECO:0007669"/>
    <property type="project" value="UniProtKB-EC"/>
</dbReference>
<dbReference type="GO" id="GO:0031314">
    <property type="term" value="C:extrinsic component of mitochondrial inner membrane"/>
    <property type="evidence" value="ECO:0007669"/>
    <property type="project" value="UniProtKB-UniRule"/>
</dbReference>
<dbReference type="PRINTS" id="PR00420">
    <property type="entry name" value="RNGMNOXGNASE"/>
</dbReference>
<keyword evidence="8 12" id="KW-0560">Oxidoreductase</keyword>
<evidence type="ECO:0000256" key="7">
    <source>
        <dbReference type="ARBA" id="ARBA00022946"/>
    </source>
</evidence>
<name>A0A834XSV9_APHGI</name>
<keyword evidence="10 12" id="KW-0496">Mitochondrion</keyword>
<keyword evidence="11 12" id="KW-0472">Membrane</keyword>
<evidence type="ECO:0000256" key="4">
    <source>
        <dbReference type="ARBA" id="ARBA00022688"/>
    </source>
</evidence>
<evidence type="ECO:0000256" key="12">
    <source>
        <dbReference type="HAMAP-Rule" id="MF_03193"/>
    </source>
</evidence>
<dbReference type="EC" id="1.14.15.46" evidence="12"/>
<dbReference type="Proteomes" id="UP000639338">
    <property type="component" value="Unassembled WGS sequence"/>
</dbReference>
<dbReference type="FunFam" id="3.30.9.10:FF:000111">
    <property type="entry name" value="Ubiquinone biosynthesis monooxygenase COQ6, mitochondrial"/>
    <property type="match status" value="1"/>
</dbReference>
<dbReference type="InterPro" id="IPR036188">
    <property type="entry name" value="FAD/NAD-bd_sf"/>
</dbReference>
<dbReference type="InterPro" id="IPR000689">
    <property type="entry name" value="UbQ_mOase_COQ6"/>
</dbReference>
<evidence type="ECO:0000256" key="3">
    <source>
        <dbReference type="ARBA" id="ARBA00022630"/>
    </source>
</evidence>
<comment type="similarity">
    <text evidence="2 12">Belongs to the UbiH/COQ6 family.</text>
</comment>
<dbReference type="FunFam" id="3.50.50.60:FF:000086">
    <property type="entry name" value="Ubiquinone biosynthesis monooxygenase COQ6, mitochondrial"/>
    <property type="match status" value="1"/>
</dbReference>
<keyword evidence="3 12" id="KW-0285">Flavoprotein</keyword>
<organism evidence="14 15">
    <name type="scientific">Aphidius gifuensis</name>
    <name type="common">Parasitoid wasp</name>
    <dbReference type="NCBI Taxonomy" id="684658"/>
    <lineage>
        <taxon>Eukaryota</taxon>
        <taxon>Metazoa</taxon>
        <taxon>Ecdysozoa</taxon>
        <taxon>Arthropoda</taxon>
        <taxon>Hexapoda</taxon>
        <taxon>Insecta</taxon>
        <taxon>Pterygota</taxon>
        <taxon>Neoptera</taxon>
        <taxon>Endopterygota</taxon>
        <taxon>Hymenoptera</taxon>
        <taxon>Apocrita</taxon>
        <taxon>Ichneumonoidea</taxon>
        <taxon>Braconidae</taxon>
        <taxon>Aphidiinae</taxon>
        <taxon>Aphidius</taxon>
    </lineage>
</organism>
<dbReference type="EMBL" id="JACMRX010000004">
    <property type="protein sequence ID" value="KAF7991596.1"/>
    <property type="molecule type" value="Genomic_DNA"/>
</dbReference>
<comment type="subunit">
    <text evidence="12">Component of a multi-subunit COQ enzyme complex.</text>
</comment>
<dbReference type="AlphaFoldDB" id="A0A834XSV9"/>
<evidence type="ECO:0000256" key="11">
    <source>
        <dbReference type="ARBA" id="ARBA00023136"/>
    </source>
</evidence>
<dbReference type="FunFam" id="3.50.50.60:FF:000021">
    <property type="entry name" value="Ubiquinone biosynthesis monooxygenase COQ6"/>
    <property type="match status" value="1"/>
</dbReference>
<feature type="domain" description="FAD-binding" evidence="13">
    <location>
        <begin position="371"/>
        <end position="434"/>
    </location>
</feature>
<dbReference type="InterPro" id="IPR010971">
    <property type="entry name" value="UbiH/COQ6"/>
</dbReference>
<dbReference type="Gene3D" id="3.50.50.60">
    <property type="entry name" value="FAD/NAD(P)-binding domain"/>
    <property type="match status" value="2"/>
</dbReference>
<gene>
    <name evidence="12" type="primary">coq6</name>
    <name evidence="14" type="ORF">HCN44_008967</name>
</gene>
<evidence type="ECO:0000313" key="15">
    <source>
        <dbReference type="Proteomes" id="UP000639338"/>
    </source>
</evidence>
<dbReference type="NCBIfam" id="TIGR01989">
    <property type="entry name" value="COQ6"/>
    <property type="match status" value="1"/>
</dbReference>
<comment type="cofactor">
    <cofactor evidence="1 12">
        <name>FAD</name>
        <dbReference type="ChEBI" id="CHEBI:57692"/>
    </cofactor>
</comment>
<comment type="subcellular location">
    <subcellularLocation>
        <location evidence="12">Mitochondrion inner membrane</location>
        <topology evidence="12">Peripheral membrane protein</topology>
        <orientation evidence="12">Matrix side</orientation>
    </subcellularLocation>
</comment>
<dbReference type="InterPro" id="IPR002938">
    <property type="entry name" value="FAD-bd"/>
</dbReference>
<dbReference type="OrthoDB" id="683240at2759"/>
<proteinExistence type="inferred from homology"/>
<dbReference type="InterPro" id="IPR018168">
    <property type="entry name" value="Ubi_Hdrlase_CS"/>
</dbReference>
<keyword evidence="7" id="KW-0809">Transit peptide</keyword>
<evidence type="ECO:0000256" key="9">
    <source>
        <dbReference type="ARBA" id="ARBA00023033"/>
    </source>
</evidence>
<dbReference type="UniPathway" id="UPA00232"/>
<evidence type="ECO:0000256" key="5">
    <source>
        <dbReference type="ARBA" id="ARBA00022792"/>
    </source>
</evidence>
<dbReference type="EC" id="1.14.15.45" evidence="12"/>
<comment type="catalytic activity">
    <reaction evidence="12">
        <text>a 2-methoxy-6-(all-trans-polyprenyl)phenol + 2 reduced [2Fe-2S]-[ferredoxin] + O2 + 2 H(+) = a 2-methoxy-6-(all-trans-polyprenyl)benzene-1,4-diol + 2 oxidized [2Fe-2S]-[ferredoxin] + H2O</text>
        <dbReference type="Rhea" id="RHEA:81183"/>
        <dbReference type="Rhea" id="RHEA-COMP:9551"/>
        <dbReference type="Rhea" id="RHEA-COMP:10000"/>
        <dbReference type="Rhea" id="RHEA-COMP:10001"/>
        <dbReference type="Rhea" id="RHEA-COMP:10858"/>
        <dbReference type="ChEBI" id="CHEBI:15377"/>
        <dbReference type="ChEBI" id="CHEBI:15378"/>
        <dbReference type="ChEBI" id="CHEBI:15379"/>
        <dbReference type="ChEBI" id="CHEBI:33737"/>
        <dbReference type="ChEBI" id="CHEBI:33738"/>
        <dbReference type="ChEBI" id="CHEBI:62731"/>
        <dbReference type="ChEBI" id="CHEBI:84166"/>
        <dbReference type="EC" id="1.14.15.46"/>
    </reaction>
</comment>
<protein>
    <recommendedName>
        <fullName evidence="12">Ubiquinone biosynthesis monooxygenase COQ6, mitochondrial</fullName>
        <ecNumber evidence="12">1.14.15.45</ecNumber>
    </recommendedName>
    <alternativeName>
        <fullName evidence="12">2-methoxy-6-polyprenolphenol 4-hydroxylase</fullName>
        <ecNumber evidence="12">1.14.15.46</ecNumber>
    </alternativeName>
</protein>
<dbReference type="GO" id="GO:0106364">
    <property type="term" value="F:4-hydroxy-3-all-trans-polyprenylbenzoate oxygenase activity"/>
    <property type="evidence" value="ECO:0007669"/>
    <property type="project" value="UniProtKB-EC"/>
</dbReference>
<comment type="function">
    <text evidence="12">FAD-dependent monooxygenase required for two non-consecutive steps during ubiquinone biosynthesis. Required for the C5-ring hydroxylation during ubiquinone biosynthesis by catalyzing the hydroxylation of 4-hydroxy-3-(all-trans-polyprenyl)benzoic acid to 3,4-dihydroxy-5-(all-trans-polyprenyl)benzoic acid. Also acts downstream of coq4, for the C1-hydroxylation during ubiquinone biosynthesis by catalyzing the hydroxylation of 2-methoxy-6-(all-trans-polyprenyl)phenol to 2-methoxy-6-(all-trans-polyprenyl)benzene-1,4-diol. The electrons required for the hydroxylation reaction are funneled indirectly to coq6 from NADPH via a ferredoxin/ferredoxin reductase system.</text>
</comment>
<dbReference type="NCBIfam" id="TIGR01988">
    <property type="entry name" value="Ubi-OHases"/>
    <property type="match status" value="1"/>
</dbReference>
<evidence type="ECO:0000256" key="6">
    <source>
        <dbReference type="ARBA" id="ARBA00022827"/>
    </source>
</evidence>
<keyword evidence="4 12" id="KW-0831">Ubiquinone biosynthesis</keyword>
<evidence type="ECO:0000313" key="14">
    <source>
        <dbReference type="EMBL" id="KAF7991596.1"/>
    </source>
</evidence>
<dbReference type="PANTHER" id="PTHR43876">
    <property type="entry name" value="UBIQUINONE BIOSYNTHESIS MONOOXYGENASE COQ6, MITOCHONDRIAL"/>
    <property type="match status" value="1"/>
</dbReference>
<evidence type="ECO:0000259" key="13">
    <source>
        <dbReference type="Pfam" id="PF01494"/>
    </source>
</evidence>
<feature type="domain" description="FAD-binding" evidence="13">
    <location>
        <begin position="57"/>
        <end position="311"/>
    </location>
</feature>
<keyword evidence="9 12" id="KW-0503">Monooxygenase</keyword>
<evidence type="ECO:0000256" key="8">
    <source>
        <dbReference type="ARBA" id="ARBA00023002"/>
    </source>
</evidence>
<comment type="caution">
    <text evidence="14">The sequence shown here is derived from an EMBL/GenBank/DDBJ whole genome shotgun (WGS) entry which is preliminary data.</text>
</comment>
<accession>A0A834XSV9</accession>
<dbReference type="HAMAP" id="MF_03193">
    <property type="entry name" value="COQ6_monooxygenase"/>
    <property type="match status" value="1"/>
</dbReference>
<reference evidence="14 15" key="1">
    <citation type="submission" date="2020-08" db="EMBL/GenBank/DDBJ databases">
        <title>Aphidius gifuensis genome sequencing and assembly.</title>
        <authorList>
            <person name="Du Z."/>
        </authorList>
    </citation>
    <scope>NUCLEOTIDE SEQUENCE [LARGE SCALE GENOMIC DNA]</scope>
    <source>
        <strain evidence="14">YNYX2018</strain>
        <tissue evidence="14">Adults</tissue>
    </source>
</reference>
<evidence type="ECO:0000256" key="1">
    <source>
        <dbReference type="ARBA" id="ARBA00001974"/>
    </source>
</evidence>